<evidence type="ECO:0000313" key="1">
    <source>
        <dbReference type="EMBL" id="CBY13695.1"/>
    </source>
</evidence>
<reference evidence="1" key="1">
    <citation type="journal article" date="2010" name="Science">
        <title>Plasticity of animal genome architecture unmasked by rapid evolution of a pelagic tunicate.</title>
        <authorList>
            <person name="Denoeud F."/>
            <person name="Henriet S."/>
            <person name="Mungpakdee S."/>
            <person name="Aury J.M."/>
            <person name="Da Silva C."/>
            <person name="Brinkmann H."/>
            <person name="Mikhaleva J."/>
            <person name="Olsen L.C."/>
            <person name="Jubin C."/>
            <person name="Canestro C."/>
            <person name="Bouquet J.M."/>
            <person name="Danks G."/>
            <person name="Poulain J."/>
            <person name="Campsteijn C."/>
            <person name="Adamski M."/>
            <person name="Cross I."/>
            <person name="Yadetie F."/>
            <person name="Muffato M."/>
            <person name="Louis A."/>
            <person name="Butcher S."/>
            <person name="Tsagkogeorga G."/>
            <person name="Konrad A."/>
            <person name="Singh S."/>
            <person name="Jensen M.F."/>
            <person name="Cong E.H."/>
            <person name="Eikeseth-Otteraa H."/>
            <person name="Noel B."/>
            <person name="Anthouard V."/>
            <person name="Porcel B.M."/>
            <person name="Kachouri-Lafond R."/>
            <person name="Nishino A."/>
            <person name="Ugolini M."/>
            <person name="Chourrout P."/>
            <person name="Nishida H."/>
            <person name="Aasland R."/>
            <person name="Huzurbazar S."/>
            <person name="Westhof E."/>
            <person name="Delsuc F."/>
            <person name="Lehrach H."/>
            <person name="Reinhardt R."/>
            <person name="Weissenbach J."/>
            <person name="Roy S.W."/>
            <person name="Artiguenave F."/>
            <person name="Postlethwait J.H."/>
            <person name="Manak J.R."/>
            <person name="Thompson E.M."/>
            <person name="Jaillon O."/>
            <person name="Du Pasquier L."/>
            <person name="Boudinot P."/>
            <person name="Liberles D.A."/>
            <person name="Volff J.N."/>
            <person name="Philippe H."/>
            <person name="Lenhard B."/>
            <person name="Roest Crollius H."/>
            <person name="Wincker P."/>
            <person name="Chourrout D."/>
        </authorList>
    </citation>
    <scope>NUCLEOTIDE SEQUENCE [LARGE SCALE GENOMIC DNA]</scope>
</reference>
<name>E4XVH7_OIKDI</name>
<keyword evidence="2" id="KW-1185">Reference proteome</keyword>
<sequence length="367" mass="40849">MTEDNNDKCIKPSSSTPYTYCEKNSCQAVIRSYKLDGKKFYFAQRGCTQRPEDGIAPNTATVNPADFYEKDDFPQQMVTNVDTIVQRSIIDLGNNYQSYKLDVATSFECIFCKGEASVTLKSSVNLDNANLGLCWNIETGQSYNGVSCDSQCYTKATMLSHGNKTHVTYTMSAERGCRESSITYLAEQKEISKFHNVKSDVYACDFSDGQKCNDENLDDKLLDFEETTLLKCKICDTKLFNTNKNHPCIQNATNLPDTICPDATYRSCAVNTTAAYSGADARFETSRFCSRDLPLTRMKKTPHPDYTGATLTTYHCNTNGCNIFSGDVVADGTPAITTTTITTTTSSAEYSYHSFTVVFFLFVQLIV</sequence>
<dbReference type="EMBL" id="FN653212">
    <property type="protein sequence ID" value="CBY13695.1"/>
    <property type="molecule type" value="Genomic_DNA"/>
</dbReference>
<dbReference type="InParanoid" id="E4XVH7"/>
<gene>
    <name evidence="1" type="ORF">GSOID_T00005507001</name>
</gene>
<proteinExistence type="predicted"/>
<protein>
    <submittedName>
        <fullName evidence="1">Uncharacterized protein</fullName>
    </submittedName>
</protein>
<evidence type="ECO:0000313" key="2">
    <source>
        <dbReference type="Proteomes" id="UP000001307"/>
    </source>
</evidence>
<dbReference type="Proteomes" id="UP000001307">
    <property type="component" value="Unassembled WGS sequence"/>
</dbReference>
<dbReference type="AlphaFoldDB" id="E4XVH7"/>
<organism evidence="1">
    <name type="scientific">Oikopleura dioica</name>
    <name type="common">Tunicate</name>
    <dbReference type="NCBI Taxonomy" id="34765"/>
    <lineage>
        <taxon>Eukaryota</taxon>
        <taxon>Metazoa</taxon>
        <taxon>Chordata</taxon>
        <taxon>Tunicata</taxon>
        <taxon>Appendicularia</taxon>
        <taxon>Copelata</taxon>
        <taxon>Oikopleuridae</taxon>
        <taxon>Oikopleura</taxon>
    </lineage>
</organism>
<accession>E4XVH7</accession>